<gene>
    <name evidence="1" type="ORF">CLTHE_12570</name>
</gene>
<sequence length="188" mass="21756">MNRKNKIIVLCSSLALIGIFAITYNVVSNKINNRNKSEETAVYNNGQKALKESLVIALYSNNKNEKTLTLEDFKKEYGIDKTLTEENVKEILGKEGYEIDKKTDEVFTFKRTVEKKKEANKYFIGEHNGYLAIYKSDENGKMDLIREYETSLDLIRLSDAEMQQLKDKTYFSSESLEEVEEEMTELNS</sequence>
<evidence type="ECO:0008006" key="3">
    <source>
        <dbReference type="Google" id="ProtNLM"/>
    </source>
</evidence>
<dbReference type="AlphaFoldDB" id="A0A1V4SW04"/>
<dbReference type="RefSeq" id="WP_080022503.1">
    <property type="nucleotide sequence ID" value="NZ_LTAY01000033.1"/>
</dbReference>
<evidence type="ECO:0000313" key="2">
    <source>
        <dbReference type="Proteomes" id="UP000191448"/>
    </source>
</evidence>
<proteinExistence type="predicted"/>
<comment type="caution">
    <text evidence="1">The sequence shown here is derived from an EMBL/GenBank/DDBJ whole genome shotgun (WGS) entry which is preliminary data.</text>
</comment>
<reference evidence="1 2" key="1">
    <citation type="submission" date="2016-02" db="EMBL/GenBank/DDBJ databases">
        <title>Genome sequence of Clostridium thermobutyricum DSM 4928.</title>
        <authorList>
            <person name="Poehlein A."/>
            <person name="Daniel R."/>
        </authorList>
    </citation>
    <scope>NUCLEOTIDE SEQUENCE [LARGE SCALE GENOMIC DNA]</scope>
    <source>
        <strain evidence="1 2">DSM 4928</strain>
    </source>
</reference>
<dbReference type="OrthoDB" id="2082016at2"/>
<dbReference type="EMBL" id="LTAY01000033">
    <property type="protein sequence ID" value="OPX48368.1"/>
    <property type="molecule type" value="Genomic_DNA"/>
</dbReference>
<name>A0A1V4SW04_9CLOT</name>
<dbReference type="Proteomes" id="UP000191448">
    <property type="component" value="Unassembled WGS sequence"/>
</dbReference>
<accession>A0A1V4SW04</accession>
<protein>
    <recommendedName>
        <fullName evidence="3">Bypass of forespore C C-terminal domain-containing protein</fullName>
    </recommendedName>
</protein>
<organism evidence="1 2">
    <name type="scientific">Clostridium thermobutyricum DSM 4928</name>
    <dbReference type="NCBI Taxonomy" id="1121339"/>
    <lineage>
        <taxon>Bacteria</taxon>
        <taxon>Bacillati</taxon>
        <taxon>Bacillota</taxon>
        <taxon>Clostridia</taxon>
        <taxon>Eubacteriales</taxon>
        <taxon>Clostridiaceae</taxon>
        <taxon>Clostridium</taxon>
    </lineage>
</organism>
<evidence type="ECO:0000313" key="1">
    <source>
        <dbReference type="EMBL" id="OPX48368.1"/>
    </source>
</evidence>